<dbReference type="GO" id="GO:0030313">
    <property type="term" value="C:cell envelope"/>
    <property type="evidence" value="ECO:0007669"/>
    <property type="project" value="UniProtKB-SubCell"/>
</dbReference>
<keyword evidence="5" id="KW-0732">Signal</keyword>
<keyword evidence="3" id="KW-0175">Coiled coil</keyword>
<dbReference type="Gene3D" id="2.40.30.170">
    <property type="match status" value="1"/>
</dbReference>
<feature type="domain" description="Multidrug resistance protein MdtA-like C-terminal permuted SH3" evidence="9">
    <location>
        <begin position="299"/>
        <end position="358"/>
    </location>
</feature>
<evidence type="ECO:0000259" key="8">
    <source>
        <dbReference type="Pfam" id="PF25944"/>
    </source>
</evidence>
<evidence type="ECO:0000256" key="4">
    <source>
        <dbReference type="SAM" id="MobiDB-lite"/>
    </source>
</evidence>
<name>A0A6N9T3B5_9HYPH</name>
<dbReference type="Gene3D" id="1.10.287.470">
    <property type="entry name" value="Helix hairpin bin"/>
    <property type="match status" value="1"/>
</dbReference>
<dbReference type="GO" id="GO:0005886">
    <property type="term" value="C:plasma membrane"/>
    <property type="evidence" value="ECO:0007669"/>
    <property type="project" value="TreeGrafter"/>
</dbReference>
<evidence type="ECO:0000313" key="10">
    <source>
        <dbReference type="EMBL" id="NDW04685.1"/>
    </source>
</evidence>
<feature type="signal peptide" evidence="5">
    <location>
        <begin position="1"/>
        <end position="23"/>
    </location>
</feature>
<reference evidence="10 11" key="1">
    <citation type="submission" date="2020-01" db="EMBL/GenBank/DDBJ databases">
        <title>Jiella pacifica sp. nov.</title>
        <authorList>
            <person name="Xue Z."/>
            <person name="Zhu S."/>
            <person name="Chen J."/>
            <person name="Yang J."/>
        </authorList>
    </citation>
    <scope>NUCLEOTIDE SEQUENCE [LARGE SCALE GENOMIC DNA]</scope>
    <source>
        <strain evidence="10 11">40Bstr34</strain>
    </source>
</reference>
<dbReference type="Pfam" id="PF25967">
    <property type="entry name" value="RND-MFP_C"/>
    <property type="match status" value="1"/>
</dbReference>
<evidence type="ECO:0000256" key="1">
    <source>
        <dbReference type="ARBA" id="ARBA00004196"/>
    </source>
</evidence>
<dbReference type="EMBL" id="JAAAMG010000006">
    <property type="protein sequence ID" value="NDW04685.1"/>
    <property type="molecule type" value="Genomic_DNA"/>
</dbReference>
<proteinExistence type="inferred from homology"/>
<feature type="domain" description="Multidrug resistance protein MdtA-like barrel-sandwich hybrid" evidence="7">
    <location>
        <begin position="59"/>
        <end position="195"/>
    </location>
</feature>
<feature type="region of interest" description="Disordered" evidence="4">
    <location>
        <begin position="365"/>
        <end position="387"/>
    </location>
</feature>
<sequence>MQLLSLCRAVFVVTALLSSSLHAAAQAPNMPPPQVTVVTLEAKDVPVVYEYPGRIVASREVEVRARVGGILLGREFEEGARVEKGDLLFRIDPATYQAQVALAKAQVAQAEAQLSQARRSEERALALTKRGASSQSTLDDAVSARELAEAQVEAAEAQLRTAQLSLDYATVTAPVGGITRLEQVPEGSLLSTGDLLTKISQIDPVYANFSAADTEAATIREMVARSTLEGVDEVSELTVEIVFGDGANYGETGRIDFTSTSIDTETGTILSRAVMPNPNGKLLPGQFVRLKLNGLVARDAILIPAEALMQGPQGVFVYTVDDKNVAAVAPIEIDRQIADGYLVKSGLKAGDKLITKGVVKVRPGAPVEPVATDGGEDAATTKETAQR</sequence>
<dbReference type="InterPro" id="IPR058626">
    <property type="entry name" value="MdtA-like_b-barrel"/>
</dbReference>
<dbReference type="NCBIfam" id="TIGR01730">
    <property type="entry name" value="RND_mfp"/>
    <property type="match status" value="1"/>
</dbReference>
<evidence type="ECO:0000259" key="9">
    <source>
        <dbReference type="Pfam" id="PF25967"/>
    </source>
</evidence>
<protein>
    <submittedName>
        <fullName evidence="10">Efflux RND transporter periplasmic adaptor subunit</fullName>
    </submittedName>
</protein>
<dbReference type="Gene3D" id="2.40.50.100">
    <property type="match status" value="1"/>
</dbReference>
<feature type="domain" description="Multidrug resistance protein MdtA-like beta-barrel" evidence="8">
    <location>
        <begin position="204"/>
        <end position="292"/>
    </location>
</feature>
<feature type="chain" id="PRO_5027098349" evidence="5">
    <location>
        <begin position="24"/>
        <end position="387"/>
    </location>
</feature>
<evidence type="ECO:0000313" key="11">
    <source>
        <dbReference type="Proteomes" id="UP000469011"/>
    </source>
</evidence>
<dbReference type="InterPro" id="IPR058625">
    <property type="entry name" value="MdtA-like_BSH"/>
</dbReference>
<keyword evidence="11" id="KW-1185">Reference proteome</keyword>
<dbReference type="GO" id="GO:0022857">
    <property type="term" value="F:transmembrane transporter activity"/>
    <property type="evidence" value="ECO:0007669"/>
    <property type="project" value="InterPro"/>
</dbReference>
<dbReference type="Pfam" id="PF25876">
    <property type="entry name" value="HH_MFP_RND"/>
    <property type="match status" value="1"/>
</dbReference>
<comment type="subcellular location">
    <subcellularLocation>
        <location evidence="1">Cell envelope</location>
    </subcellularLocation>
</comment>
<comment type="caution">
    <text evidence="10">The sequence shown here is derived from an EMBL/GenBank/DDBJ whole genome shotgun (WGS) entry which is preliminary data.</text>
</comment>
<feature type="coiled-coil region" evidence="3">
    <location>
        <begin position="100"/>
        <end position="167"/>
    </location>
</feature>
<evidence type="ECO:0000259" key="6">
    <source>
        <dbReference type="Pfam" id="PF25876"/>
    </source>
</evidence>
<dbReference type="Gene3D" id="2.40.420.20">
    <property type="match status" value="1"/>
</dbReference>
<accession>A0A6N9T3B5</accession>
<dbReference type="AlphaFoldDB" id="A0A6N9T3B5"/>
<dbReference type="RefSeq" id="WP_163462934.1">
    <property type="nucleotide sequence ID" value="NZ_JAAAMG010000006.1"/>
</dbReference>
<evidence type="ECO:0000259" key="7">
    <source>
        <dbReference type="Pfam" id="PF25917"/>
    </source>
</evidence>
<dbReference type="GO" id="GO:0046677">
    <property type="term" value="P:response to antibiotic"/>
    <property type="evidence" value="ECO:0007669"/>
    <property type="project" value="TreeGrafter"/>
</dbReference>
<dbReference type="Pfam" id="PF25917">
    <property type="entry name" value="BSH_RND"/>
    <property type="match status" value="1"/>
</dbReference>
<evidence type="ECO:0000256" key="2">
    <source>
        <dbReference type="ARBA" id="ARBA00009477"/>
    </source>
</evidence>
<dbReference type="PANTHER" id="PTHR30158">
    <property type="entry name" value="ACRA/E-RELATED COMPONENT OF DRUG EFFLUX TRANSPORTER"/>
    <property type="match status" value="1"/>
</dbReference>
<comment type="similarity">
    <text evidence="2">Belongs to the membrane fusion protein (MFP) (TC 8.A.1) family.</text>
</comment>
<dbReference type="InterPro" id="IPR058627">
    <property type="entry name" value="MdtA-like_C"/>
</dbReference>
<dbReference type="SUPFAM" id="SSF111369">
    <property type="entry name" value="HlyD-like secretion proteins"/>
    <property type="match status" value="1"/>
</dbReference>
<dbReference type="Pfam" id="PF25944">
    <property type="entry name" value="Beta-barrel_RND"/>
    <property type="match status" value="1"/>
</dbReference>
<dbReference type="InterPro" id="IPR006143">
    <property type="entry name" value="RND_pump_MFP"/>
</dbReference>
<gene>
    <name evidence="10" type="ORF">GTK09_09615</name>
</gene>
<dbReference type="Proteomes" id="UP000469011">
    <property type="component" value="Unassembled WGS sequence"/>
</dbReference>
<organism evidence="10 11">
    <name type="scientific">Jiella pacifica</name>
    <dbReference type="NCBI Taxonomy" id="2696469"/>
    <lineage>
        <taxon>Bacteria</taxon>
        <taxon>Pseudomonadati</taxon>
        <taxon>Pseudomonadota</taxon>
        <taxon>Alphaproteobacteria</taxon>
        <taxon>Hyphomicrobiales</taxon>
        <taxon>Aurantimonadaceae</taxon>
        <taxon>Jiella</taxon>
    </lineage>
</organism>
<dbReference type="FunFam" id="2.40.420.20:FF:000001">
    <property type="entry name" value="Efflux RND transporter periplasmic adaptor subunit"/>
    <property type="match status" value="1"/>
</dbReference>
<dbReference type="InterPro" id="IPR058624">
    <property type="entry name" value="MdtA-like_HH"/>
</dbReference>
<feature type="domain" description="Multidrug resistance protein MdtA-like alpha-helical hairpin" evidence="6">
    <location>
        <begin position="101"/>
        <end position="169"/>
    </location>
</feature>
<evidence type="ECO:0000256" key="5">
    <source>
        <dbReference type="SAM" id="SignalP"/>
    </source>
</evidence>
<evidence type="ECO:0000256" key="3">
    <source>
        <dbReference type="SAM" id="Coils"/>
    </source>
</evidence>